<dbReference type="Gene3D" id="2.170.270.10">
    <property type="entry name" value="SET domain"/>
    <property type="match status" value="1"/>
</dbReference>
<dbReference type="SUPFAM" id="SSF82199">
    <property type="entry name" value="SET domain"/>
    <property type="match status" value="1"/>
</dbReference>
<keyword evidence="3 9" id="KW-0489">Methyltransferase</keyword>
<dbReference type="Pfam" id="PF00023">
    <property type="entry name" value="Ank"/>
    <property type="match status" value="1"/>
</dbReference>
<dbReference type="InterPro" id="IPR001214">
    <property type="entry name" value="SET_dom"/>
</dbReference>
<organism evidence="9 10">
    <name type="scientific">Aphis craccivora</name>
    <name type="common">Cowpea aphid</name>
    <dbReference type="NCBI Taxonomy" id="307492"/>
    <lineage>
        <taxon>Eukaryota</taxon>
        <taxon>Metazoa</taxon>
        <taxon>Ecdysozoa</taxon>
        <taxon>Arthropoda</taxon>
        <taxon>Hexapoda</taxon>
        <taxon>Insecta</taxon>
        <taxon>Pterygota</taxon>
        <taxon>Neoptera</taxon>
        <taxon>Paraneoptera</taxon>
        <taxon>Hemiptera</taxon>
        <taxon>Sternorrhyncha</taxon>
        <taxon>Aphidomorpha</taxon>
        <taxon>Aphidoidea</taxon>
        <taxon>Aphididae</taxon>
        <taxon>Aphidini</taxon>
        <taxon>Aphis</taxon>
        <taxon>Aphis</taxon>
    </lineage>
</organism>
<dbReference type="Pfam" id="PF12796">
    <property type="entry name" value="Ank_2"/>
    <property type="match status" value="2"/>
</dbReference>
<dbReference type="Gene3D" id="1.25.40.20">
    <property type="entry name" value="Ankyrin repeat-containing domain"/>
    <property type="match status" value="2"/>
</dbReference>
<dbReference type="PROSITE" id="PS50280">
    <property type="entry name" value="SET"/>
    <property type="match status" value="1"/>
</dbReference>
<dbReference type="Pfam" id="PF21533">
    <property type="entry name" value="EHMT1-2_CRR"/>
    <property type="match status" value="1"/>
</dbReference>
<dbReference type="InterPro" id="IPR047762">
    <property type="entry name" value="EHMT_CRR"/>
</dbReference>
<dbReference type="OrthoDB" id="616263at2759"/>
<feature type="domain" description="Pre-SET" evidence="8">
    <location>
        <begin position="877"/>
        <end position="942"/>
    </location>
</feature>
<feature type="compositionally biased region" description="Acidic residues" evidence="6">
    <location>
        <begin position="29"/>
        <end position="38"/>
    </location>
</feature>
<evidence type="ECO:0000259" key="7">
    <source>
        <dbReference type="PROSITE" id="PS50280"/>
    </source>
</evidence>
<dbReference type="PROSITE" id="PS50297">
    <property type="entry name" value="ANK_REP_REGION"/>
    <property type="match status" value="3"/>
</dbReference>
<feature type="region of interest" description="Disordered" evidence="6">
    <location>
        <begin position="1"/>
        <end position="40"/>
    </location>
</feature>
<dbReference type="GO" id="GO:0008270">
    <property type="term" value="F:zinc ion binding"/>
    <property type="evidence" value="ECO:0007669"/>
    <property type="project" value="InterPro"/>
</dbReference>
<feature type="repeat" description="ANK" evidence="5">
    <location>
        <begin position="700"/>
        <end position="732"/>
    </location>
</feature>
<evidence type="ECO:0000313" key="10">
    <source>
        <dbReference type="Proteomes" id="UP000478052"/>
    </source>
</evidence>
<comment type="subcellular location">
    <subcellularLocation>
        <location evidence="1">Chromosome</location>
    </subcellularLocation>
</comment>
<dbReference type="GO" id="GO:0002039">
    <property type="term" value="F:p53 binding"/>
    <property type="evidence" value="ECO:0007669"/>
    <property type="project" value="InterPro"/>
</dbReference>
<keyword evidence="10" id="KW-1185">Reference proteome</keyword>
<dbReference type="SMART" id="SM00248">
    <property type="entry name" value="ANK"/>
    <property type="match status" value="6"/>
</dbReference>
<evidence type="ECO:0000256" key="1">
    <source>
        <dbReference type="ARBA" id="ARBA00004286"/>
    </source>
</evidence>
<feature type="compositionally biased region" description="Polar residues" evidence="6">
    <location>
        <begin position="1434"/>
        <end position="1447"/>
    </location>
</feature>
<feature type="repeat" description="ANK" evidence="5">
    <location>
        <begin position="567"/>
        <end position="599"/>
    </location>
</feature>
<feature type="domain" description="SET" evidence="7">
    <location>
        <begin position="945"/>
        <end position="1063"/>
    </location>
</feature>
<protein>
    <submittedName>
        <fullName evidence="9">Histone-lysine N-methyltransferase EHMT2</fullName>
    </submittedName>
</protein>
<evidence type="ECO:0000256" key="4">
    <source>
        <dbReference type="ARBA" id="ARBA00022691"/>
    </source>
</evidence>
<dbReference type="PROSITE" id="PS50867">
    <property type="entry name" value="PRE_SET"/>
    <property type="match status" value="1"/>
</dbReference>
<gene>
    <name evidence="9" type="ORF">FWK35_00001615</name>
</gene>
<accession>A0A6G0Z9B6</accession>
<feature type="region of interest" description="Disordered" evidence="6">
    <location>
        <begin position="92"/>
        <end position="179"/>
    </location>
</feature>
<evidence type="ECO:0000256" key="6">
    <source>
        <dbReference type="SAM" id="MobiDB-lite"/>
    </source>
</evidence>
<feature type="region of interest" description="Disordered" evidence="6">
    <location>
        <begin position="1115"/>
        <end position="1142"/>
    </location>
</feature>
<dbReference type="Pfam" id="PF00856">
    <property type="entry name" value="SET"/>
    <property type="match status" value="1"/>
</dbReference>
<dbReference type="InterPro" id="IPR007728">
    <property type="entry name" value="Pre-SET_dom"/>
</dbReference>
<evidence type="ECO:0000313" key="9">
    <source>
        <dbReference type="EMBL" id="KAF0767424.1"/>
    </source>
</evidence>
<keyword evidence="4" id="KW-0949">S-adenosyl-L-methionine</keyword>
<comment type="caution">
    <text evidence="9">The sequence shown here is derived from an EMBL/GenBank/DDBJ whole genome shotgun (WGS) entry which is preliminary data.</text>
</comment>
<dbReference type="Proteomes" id="UP000478052">
    <property type="component" value="Unassembled WGS sequence"/>
</dbReference>
<dbReference type="Pfam" id="PF05033">
    <property type="entry name" value="Pre-SET"/>
    <property type="match status" value="1"/>
</dbReference>
<feature type="region of interest" description="Disordered" evidence="6">
    <location>
        <begin position="1428"/>
        <end position="1447"/>
    </location>
</feature>
<sequence>MNHLKDRKPSRPDIQEILSRMKSRFSNEGDSDNDDLANEENMVTTSVVESTIKEEFSVAKSPDDEIAELMLKLNGQVDEELVASIRSRKKMYENQSEVDSTSTTNISDETEQEKPRIILTLRPNENKPDSYVSSSNLTDYSSNSPKKKKQINKVIPEVIPLKRSSRRSNNSNQSVLKSAIARKERTFNLDVNSKKKSPKKIKIEHDKVSNEVNVVPVNTTQPPIEKKNEDIKDVQMKEEINEEIIIDHKKKKKRWYFRGGRYNIFKKKIAQKERQKIKKAISNQMNSDLTNFDVDSSETNSERHSVSVCSDIGTLMSSERNDQDDMDTSISTIDAEDKIIDGGFEIQEINLCLCQENIQVVIVDEGKITCKAHDCIDGKVYACKNLASHLDEYGNMPMLRANVALPYVTYCEHHMRRFFLHHSCPRCGRFCSEGIFMMCKNKHFFHIGCHQNDRGCLHCGDPDVYDFELKKIVIPSKKQIQHREDFTPHVTVEVGKIKLSTLDCPPEIDIHEFSKYLQQLKDEIVDTKRTKYSVQGLYEACESNNIKKVLSILGAECNLMFTFPSNHNRTALHIACRQGNLMIVYILLKAGVDANRVDNKMKSPMRMAAKSGHSDIVRYLIKFNGSPEIKDLQGMTSLHLAAKNGMLECCKIILNYQPSMVNWKDNGGWTPLVWACENSHTDVVKFFITYKPNTRISDDENNVALHWAAISGCLEVVKCLVEYDSEVNMFNEAGETALHIAARKNAVDIVSFLLDKGAMAWHKNKGKKRPIDLCLPNSKCYNVLKNVLPEQRKPVTVIPPLNTVKLEYTEPELQKPQTAVVKTTPVLISEDITHGCEDTPIRCVNEIDDEVPVEFTYIKENCYDVGNYVDSAMSHIASCSCDGACNTNDCKCVQANGDCLYDKNGRLNSDFDYFNPSVILYECNWRCRCHKQRCGNRVIQKGIKIKLELYKHKDMGWGVRTLQSIPKGTFVCEYVGEIITDQKANDLKEDSYLFNLENPGATELYCIDAYNYSNVSRFINHSCDPNLMSVRSFINHHDKRFPRIAFFAVQDIKENEQLSGQPQKKKEMKAVHLTYPGCYDYGTTFWKVKGGLFTCKCGKSNCSFSDEAINNLHIDSDNEEIEPDGNSGKSKTENNELPNDKPLIIKVPETNKTNQRTRLSVAISSLQQKTSCSSPSTSESSLVTISSIKKNDSKVVNMITIPENKLLGKTKTISLSSIVKNKESHTSESKQLVKVTDKRSSKTIGSKLIQDKLKQVVLKKGLGDKLSNGNSSPSISKTIIVEKKKVETTEKSKLCNGNKVSLGSIKLTNNKDNKNYVLRRKALNSNKKSMLTDGNSPINVNKCSRLINNTKVFISSDSSNSNLKITRYSKNSDQLIDFIKTERIDEESKIKPIIVNGQHKPPERSRTSVSEEVKVDPNDELYILNGCNDESFPLTDQDSWSSTVSLK</sequence>
<dbReference type="EMBL" id="VUJU01000969">
    <property type="protein sequence ID" value="KAF0767424.1"/>
    <property type="molecule type" value="Genomic_DNA"/>
</dbReference>
<feature type="compositionally biased region" description="Low complexity" evidence="6">
    <location>
        <begin position="130"/>
        <end position="144"/>
    </location>
</feature>
<keyword evidence="9" id="KW-0808">Transferase</keyword>
<dbReference type="InterPro" id="IPR043550">
    <property type="entry name" value="EHMT1/EHMT2"/>
</dbReference>
<dbReference type="GO" id="GO:0005634">
    <property type="term" value="C:nucleus"/>
    <property type="evidence" value="ECO:0007669"/>
    <property type="project" value="InterPro"/>
</dbReference>
<dbReference type="InterPro" id="IPR036770">
    <property type="entry name" value="Ankyrin_rpt-contain_sf"/>
</dbReference>
<reference evidence="9 10" key="1">
    <citation type="submission" date="2019-08" db="EMBL/GenBank/DDBJ databases">
        <title>Whole genome of Aphis craccivora.</title>
        <authorList>
            <person name="Voronova N.V."/>
            <person name="Shulinski R.S."/>
            <person name="Bandarenka Y.V."/>
            <person name="Zhorov D.G."/>
            <person name="Warner D."/>
        </authorList>
    </citation>
    <scope>NUCLEOTIDE SEQUENCE [LARGE SCALE GENOMIC DNA]</scope>
    <source>
        <strain evidence="9">180601</strain>
        <tissue evidence="9">Whole Body</tissue>
    </source>
</reference>
<dbReference type="SMART" id="SM00317">
    <property type="entry name" value="SET"/>
    <property type="match status" value="1"/>
</dbReference>
<feature type="repeat" description="ANK" evidence="5">
    <location>
        <begin position="600"/>
        <end position="632"/>
    </location>
</feature>
<keyword evidence="5" id="KW-0040">ANK repeat</keyword>
<dbReference type="InterPro" id="IPR002110">
    <property type="entry name" value="Ankyrin_rpt"/>
</dbReference>
<evidence type="ECO:0000256" key="2">
    <source>
        <dbReference type="ARBA" id="ARBA00022454"/>
    </source>
</evidence>
<dbReference type="GO" id="GO:0000785">
    <property type="term" value="C:chromatin"/>
    <property type="evidence" value="ECO:0007669"/>
    <property type="project" value="TreeGrafter"/>
</dbReference>
<dbReference type="SUPFAM" id="SSF48403">
    <property type="entry name" value="Ankyrin repeat"/>
    <property type="match status" value="1"/>
</dbReference>
<dbReference type="PANTHER" id="PTHR46307">
    <property type="entry name" value="G9A, ISOFORM B"/>
    <property type="match status" value="1"/>
</dbReference>
<proteinExistence type="predicted"/>
<dbReference type="GO" id="GO:0000122">
    <property type="term" value="P:negative regulation of transcription by RNA polymerase II"/>
    <property type="evidence" value="ECO:0007669"/>
    <property type="project" value="TreeGrafter"/>
</dbReference>
<dbReference type="GO" id="GO:0032259">
    <property type="term" value="P:methylation"/>
    <property type="evidence" value="ECO:0007669"/>
    <property type="project" value="UniProtKB-KW"/>
</dbReference>
<feature type="compositionally biased region" description="Polar residues" evidence="6">
    <location>
        <begin position="93"/>
        <end position="107"/>
    </location>
</feature>
<dbReference type="PROSITE" id="PS50088">
    <property type="entry name" value="ANK_REPEAT"/>
    <property type="match status" value="5"/>
</dbReference>
<evidence type="ECO:0000259" key="8">
    <source>
        <dbReference type="PROSITE" id="PS50867"/>
    </source>
</evidence>
<feature type="repeat" description="ANK" evidence="5">
    <location>
        <begin position="733"/>
        <end position="765"/>
    </location>
</feature>
<keyword evidence="2" id="KW-0158">Chromosome</keyword>
<dbReference type="SMART" id="SM00468">
    <property type="entry name" value="PreSET"/>
    <property type="match status" value="1"/>
</dbReference>
<evidence type="ECO:0000256" key="5">
    <source>
        <dbReference type="PROSITE-ProRule" id="PRU00023"/>
    </source>
</evidence>
<dbReference type="InterPro" id="IPR046341">
    <property type="entry name" value="SET_dom_sf"/>
</dbReference>
<dbReference type="CDD" id="cd20905">
    <property type="entry name" value="EHMT_ZBD"/>
    <property type="match status" value="1"/>
</dbReference>
<feature type="repeat" description="ANK" evidence="5">
    <location>
        <begin position="667"/>
        <end position="699"/>
    </location>
</feature>
<name>A0A6G0Z9B6_APHCR</name>
<evidence type="ECO:0000256" key="3">
    <source>
        <dbReference type="ARBA" id="ARBA00022603"/>
    </source>
</evidence>
<dbReference type="GO" id="GO:0046974">
    <property type="term" value="F:histone H3K9 methyltransferase activity"/>
    <property type="evidence" value="ECO:0007669"/>
    <property type="project" value="TreeGrafter"/>
</dbReference>
<dbReference type="PANTHER" id="PTHR46307:SF4">
    <property type="entry name" value="G9A, ISOFORM B"/>
    <property type="match status" value="1"/>
</dbReference>